<sequence>MINRSPNPSGNFAVICQSLYLANLLLLPGICFLVLLYYYRQYQQKKVYHESVEGQVDDKIRIRNLGIGKIHLIRTIQLSILAGILLAVVPLVVIYCTSQLQMSIMVGLIYFVTLHAGFILIGMLNLSRAMARKTPLF</sequence>
<feature type="transmembrane region" description="Helical" evidence="1">
    <location>
        <begin position="72"/>
        <end position="95"/>
    </location>
</feature>
<dbReference type="AlphaFoldDB" id="A0A5C6QRP8"/>
<dbReference type="EMBL" id="VOLT01000001">
    <property type="protein sequence ID" value="TWX71735.1"/>
    <property type="molecule type" value="Genomic_DNA"/>
</dbReference>
<gene>
    <name evidence="2" type="ORF">ESZ36_00420</name>
</gene>
<dbReference type="OrthoDB" id="6367262at2"/>
<evidence type="ECO:0000313" key="3">
    <source>
        <dbReference type="Proteomes" id="UP000321822"/>
    </source>
</evidence>
<name>A0A5C6QRP8_9GAMM</name>
<dbReference type="Proteomes" id="UP000321822">
    <property type="component" value="Unassembled WGS sequence"/>
</dbReference>
<keyword evidence="1" id="KW-0472">Membrane</keyword>
<feature type="transmembrane region" description="Helical" evidence="1">
    <location>
        <begin position="20"/>
        <end position="39"/>
    </location>
</feature>
<keyword evidence="1" id="KW-0812">Transmembrane</keyword>
<evidence type="ECO:0000256" key="1">
    <source>
        <dbReference type="SAM" id="Phobius"/>
    </source>
</evidence>
<keyword evidence="3" id="KW-1185">Reference proteome</keyword>
<proteinExistence type="predicted"/>
<feature type="transmembrane region" description="Helical" evidence="1">
    <location>
        <begin position="107"/>
        <end position="126"/>
    </location>
</feature>
<dbReference type="RefSeq" id="WP_146781994.1">
    <property type="nucleotide sequence ID" value="NZ_VOLT01000001.1"/>
</dbReference>
<keyword evidence="1" id="KW-1133">Transmembrane helix</keyword>
<accession>A0A5C6QRP8</accession>
<reference evidence="2 3" key="1">
    <citation type="submission" date="2019-07" db="EMBL/GenBank/DDBJ databases">
        <title>Genomes of sea-ice associated Colwellia species.</title>
        <authorList>
            <person name="Bowman J.P."/>
        </authorList>
    </citation>
    <scope>NUCLEOTIDE SEQUENCE [LARGE SCALE GENOMIC DNA]</scope>
    <source>
        <strain evidence="2 3">ACAM 459</strain>
    </source>
</reference>
<protein>
    <submittedName>
        <fullName evidence="2">Uncharacterized protein</fullName>
    </submittedName>
</protein>
<organism evidence="2 3">
    <name type="scientific">Colwellia demingiae</name>
    <dbReference type="NCBI Taxonomy" id="89401"/>
    <lineage>
        <taxon>Bacteria</taxon>
        <taxon>Pseudomonadati</taxon>
        <taxon>Pseudomonadota</taxon>
        <taxon>Gammaproteobacteria</taxon>
        <taxon>Alteromonadales</taxon>
        <taxon>Colwelliaceae</taxon>
        <taxon>Colwellia</taxon>
    </lineage>
</organism>
<comment type="caution">
    <text evidence="2">The sequence shown here is derived from an EMBL/GenBank/DDBJ whole genome shotgun (WGS) entry which is preliminary data.</text>
</comment>
<evidence type="ECO:0000313" key="2">
    <source>
        <dbReference type="EMBL" id="TWX71735.1"/>
    </source>
</evidence>